<dbReference type="AlphaFoldDB" id="A0A0G0T6U2"/>
<evidence type="ECO:0000313" key="1">
    <source>
        <dbReference type="EMBL" id="KKR70451.1"/>
    </source>
</evidence>
<dbReference type="EMBL" id="LBZL01000005">
    <property type="protein sequence ID" value="KKR70451.1"/>
    <property type="molecule type" value="Genomic_DNA"/>
</dbReference>
<dbReference type="Proteomes" id="UP000034452">
    <property type="component" value="Unassembled WGS sequence"/>
</dbReference>
<sequence>MSFIYNGQMFGEEKNLKNLKDTNPTLLPPLTGEGGERLSYTKANKLITALYMVTDIMDKDEPLKNKLRTLGVEILSDITTMTRLNLVRNIQGILSFLDIAFTMNMISEMNKNILVNEFARFKNSLVAPQDNPAWLEDFLKEEKMGMEEVLFRHNSIGHKGHLPARAGTRIGVQKGSTLMKALSDRIDSRASHDTLDLASRSPDFDILKKERRNEIINLIQKMGGNATITDIKNGAYGSLTSCSEKTLQRELASMVKDNVLNKTGEKRWSRYFIK</sequence>
<accession>A0A0G0T6U2</accession>
<organism evidence="1 2">
    <name type="scientific">Candidatus Nomurabacteria bacterium GW2011_GWB1_40_7</name>
    <dbReference type="NCBI Taxonomy" id="1618744"/>
    <lineage>
        <taxon>Bacteria</taxon>
        <taxon>Candidatus Nomuraibacteriota</taxon>
    </lineage>
</organism>
<proteinExistence type="predicted"/>
<reference evidence="1 2" key="1">
    <citation type="journal article" date="2015" name="Nature">
        <title>rRNA introns, odd ribosomes, and small enigmatic genomes across a large radiation of phyla.</title>
        <authorList>
            <person name="Brown C.T."/>
            <person name="Hug L.A."/>
            <person name="Thomas B.C."/>
            <person name="Sharon I."/>
            <person name="Castelle C.J."/>
            <person name="Singh A."/>
            <person name="Wilkins M.J."/>
            <person name="Williams K.H."/>
            <person name="Banfield J.F."/>
        </authorList>
    </citation>
    <scope>NUCLEOTIDE SEQUENCE [LARGE SCALE GENOMIC DNA]</scope>
</reference>
<gene>
    <name evidence="1" type="ORF">UU13_C0005G0007</name>
</gene>
<comment type="caution">
    <text evidence="1">The sequence shown here is derived from an EMBL/GenBank/DDBJ whole genome shotgun (WGS) entry which is preliminary data.</text>
</comment>
<evidence type="ECO:0000313" key="2">
    <source>
        <dbReference type="Proteomes" id="UP000034452"/>
    </source>
</evidence>
<protein>
    <submittedName>
        <fullName evidence="1">Uncharacterized protein</fullName>
    </submittedName>
</protein>
<name>A0A0G0T6U2_9BACT</name>